<organism evidence="2 3">
    <name type="scientific">Acinetobacter wuhouensis</name>
    <dbReference type="NCBI Taxonomy" id="1879050"/>
    <lineage>
        <taxon>Bacteria</taxon>
        <taxon>Pseudomonadati</taxon>
        <taxon>Pseudomonadota</taxon>
        <taxon>Gammaproteobacteria</taxon>
        <taxon>Moraxellales</taxon>
        <taxon>Moraxellaceae</taxon>
        <taxon>Acinetobacter</taxon>
    </lineage>
</organism>
<evidence type="ECO:0000256" key="1">
    <source>
        <dbReference type="SAM" id="Phobius"/>
    </source>
</evidence>
<evidence type="ECO:0008006" key="4">
    <source>
        <dbReference type="Google" id="ProtNLM"/>
    </source>
</evidence>
<dbReference type="AlphaFoldDB" id="A0A3G2T6S5"/>
<feature type="transmembrane region" description="Helical" evidence="1">
    <location>
        <begin position="117"/>
        <end position="150"/>
    </location>
</feature>
<keyword evidence="1" id="KW-0812">Transmembrane</keyword>
<keyword evidence="1" id="KW-1133">Transmembrane helix</keyword>
<sequence length="322" mass="37384">MIIPQYWAEAKITIQHEEKQITIKRFGWSDLSMEDAQIHAEARKTEAVEKLKSRQDVRKFDHKIPYNSSEGLPIREEIIDQQNDVIITRNSYGALCLNTPDVLFADIDFNDAPSRKLYFAGLFALFLLCAVSALLFKSWIVLGIGILFSIMISRQTAEKLLEIQHRFIANPEQQGLALIRSFSQSYPTWHLRVYRTPKGFRVLVMHQIFDPRGEEAQQLFNALQADPNYVRMCKNQNCFRARISPKPWRIGVEALRSGVWPVQEDRLLDREIWITKYQSLAQKYASCKFIEQLGSQLMHPKAKRVQSIHDQYCNANINLEIA</sequence>
<evidence type="ECO:0000313" key="3">
    <source>
        <dbReference type="Proteomes" id="UP000279962"/>
    </source>
</evidence>
<reference evidence="2 3" key="1">
    <citation type="submission" date="2018-10" db="EMBL/GenBank/DDBJ databases">
        <title>The complete genome of Acinetobacter wuhouensis strain WCHAW010062.</title>
        <authorList>
            <person name="Hu Y."/>
            <person name="Long H."/>
            <person name="Feng Y."/>
            <person name="Zong Z."/>
        </authorList>
    </citation>
    <scope>NUCLEOTIDE SEQUENCE [LARGE SCALE GENOMIC DNA]</scope>
    <source>
        <strain evidence="2 3">WCHAW010062</strain>
    </source>
</reference>
<accession>A0A3G2T6S5</accession>
<protein>
    <recommendedName>
        <fullName evidence="4">Transmembrane protein</fullName>
    </recommendedName>
</protein>
<dbReference type="EMBL" id="CP033133">
    <property type="protein sequence ID" value="AYO55998.1"/>
    <property type="molecule type" value="Genomic_DNA"/>
</dbReference>
<evidence type="ECO:0000313" key="2">
    <source>
        <dbReference type="EMBL" id="AYO55998.1"/>
    </source>
</evidence>
<dbReference type="RefSeq" id="WP_087554234.1">
    <property type="nucleotide sequence ID" value="NZ_CP033133.1"/>
</dbReference>
<proteinExistence type="predicted"/>
<gene>
    <name evidence="2" type="ORF">CDG68_21225</name>
</gene>
<dbReference type="Proteomes" id="UP000279962">
    <property type="component" value="Chromosome"/>
</dbReference>
<keyword evidence="1" id="KW-0472">Membrane</keyword>
<name>A0A3G2T6S5_9GAMM</name>